<feature type="binding site" evidence="6">
    <location>
        <position position="35"/>
    </location>
    <ligand>
        <name>FAD</name>
        <dbReference type="ChEBI" id="CHEBI:57692"/>
    </ligand>
</feature>
<evidence type="ECO:0000313" key="9">
    <source>
        <dbReference type="Proteomes" id="UP001500740"/>
    </source>
</evidence>
<keyword evidence="3 6" id="KW-0274">FAD</keyword>
<keyword evidence="4 6" id="KW-0521">NADP</keyword>
<reference evidence="9" key="1">
    <citation type="journal article" date="2019" name="Int. J. Syst. Evol. Microbiol.">
        <title>The Global Catalogue of Microorganisms (GCM) 10K type strain sequencing project: providing services to taxonomists for standard genome sequencing and annotation.</title>
        <authorList>
            <consortium name="The Broad Institute Genomics Platform"/>
            <consortium name="The Broad Institute Genome Sequencing Center for Infectious Disease"/>
            <person name="Wu L."/>
            <person name="Ma J."/>
        </authorList>
    </citation>
    <scope>NUCLEOTIDE SEQUENCE [LARGE SCALE GENOMIC DNA]</scope>
    <source>
        <strain evidence="9">JCM 14193</strain>
    </source>
</reference>
<comment type="similarity">
    <text evidence="6">Belongs to the ferredoxin--NADP reductase type 2 family.</text>
</comment>
<comment type="caution">
    <text evidence="8">The sequence shown here is derived from an EMBL/GenBank/DDBJ whole genome shotgun (WGS) entry which is preliminary data.</text>
</comment>
<evidence type="ECO:0000256" key="5">
    <source>
        <dbReference type="ARBA" id="ARBA00023002"/>
    </source>
</evidence>
<feature type="binding site" evidence="6">
    <location>
        <position position="43"/>
    </location>
    <ligand>
        <name>FAD</name>
        <dbReference type="ChEBI" id="CHEBI:57692"/>
    </ligand>
</feature>
<feature type="domain" description="FAD/NAD(P)-binding" evidence="7">
    <location>
        <begin position="6"/>
        <end position="299"/>
    </location>
</feature>
<evidence type="ECO:0000256" key="4">
    <source>
        <dbReference type="ARBA" id="ARBA00022857"/>
    </source>
</evidence>
<dbReference type="EC" id="1.18.1.2" evidence="6"/>
<dbReference type="InterPro" id="IPR023753">
    <property type="entry name" value="FAD/NAD-binding_dom"/>
</dbReference>
<comment type="catalytic activity">
    <reaction evidence="6">
        <text>2 reduced [2Fe-2S]-[ferredoxin] + NADP(+) + H(+) = 2 oxidized [2Fe-2S]-[ferredoxin] + NADPH</text>
        <dbReference type="Rhea" id="RHEA:20125"/>
        <dbReference type="Rhea" id="RHEA-COMP:10000"/>
        <dbReference type="Rhea" id="RHEA-COMP:10001"/>
        <dbReference type="ChEBI" id="CHEBI:15378"/>
        <dbReference type="ChEBI" id="CHEBI:33737"/>
        <dbReference type="ChEBI" id="CHEBI:33738"/>
        <dbReference type="ChEBI" id="CHEBI:57783"/>
        <dbReference type="ChEBI" id="CHEBI:58349"/>
        <dbReference type="EC" id="1.18.1.2"/>
    </reaction>
</comment>
<dbReference type="HAMAP" id="MF_01685">
    <property type="entry name" value="FENR2"/>
    <property type="match status" value="1"/>
</dbReference>
<comment type="subunit">
    <text evidence="1 6">Homodimer.</text>
</comment>
<evidence type="ECO:0000313" key="8">
    <source>
        <dbReference type="EMBL" id="GAA0465742.1"/>
    </source>
</evidence>
<feature type="binding site" evidence="6">
    <location>
        <position position="323"/>
    </location>
    <ligand>
        <name>FAD</name>
        <dbReference type="ChEBI" id="CHEBI:57692"/>
    </ligand>
</feature>
<comment type="caution">
    <text evidence="6">Lacks conserved residue(s) required for the propagation of feature annotation.</text>
</comment>
<keyword evidence="2 6" id="KW-0285">Flavoprotein</keyword>
<accession>A0ABP3JWC4</accession>
<feature type="binding site" evidence="6">
    <location>
        <position position="283"/>
    </location>
    <ligand>
        <name>FAD</name>
        <dbReference type="ChEBI" id="CHEBI:57692"/>
    </ligand>
</feature>
<protein>
    <recommendedName>
        <fullName evidence="6">Ferredoxin--NADP reductase</fullName>
        <shortName evidence="6">FNR</shortName>
        <shortName evidence="6">Fd-NADP(+) reductase</shortName>
        <ecNumber evidence="6">1.18.1.2</ecNumber>
    </recommendedName>
</protein>
<proteinExistence type="inferred from homology"/>
<evidence type="ECO:0000259" key="7">
    <source>
        <dbReference type="Pfam" id="PF07992"/>
    </source>
</evidence>
<feature type="binding site" evidence="6">
    <location>
        <position position="88"/>
    </location>
    <ligand>
        <name>FAD</name>
        <dbReference type="ChEBI" id="CHEBI:57692"/>
    </ligand>
</feature>
<evidence type="ECO:0000256" key="3">
    <source>
        <dbReference type="ARBA" id="ARBA00022827"/>
    </source>
</evidence>
<dbReference type="InterPro" id="IPR036188">
    <property type="entry name" value="FAD/NAD-bd_sf"/>
</dbReference>
<dbReference type="InterPro" id="IPR050097">
    <property type="entry name" value="Ferredoxin-NADP_redctase_2"/>
</dbReference>
<keyword evidence="5 6" id="KW-0560">Oxidoreductase</keyword>
<name>A0ABP3JWC4_9BACI</name>
<comment type="cofactor">
    <cofactor evidence="6">
        <name>FAD</name>
        <dbReference type="ChEBI" id="CHEBI:57692"/>
    </cofactor>
    <text evidence="6">Binds 1 FAD per subunit.</text>
</comment>
<dbReference type="InterPro" id="IPR022890">
    <property type="entry name" value="Fd--NADP_Rdtase_type_2"/>
</dbReference>
<dbReference type="PANTHER" id="PTHR48105">
    <property type="entry name" value="THIOREDOXIN REDUCTASE 1-RELATED-RELATED"/>
    <property type="match status" value="1"/>
</dbReference>
<dbReference type="Proteomes" id="UP001500740">
    <property type="component" value="Unassembled WGS sequence"/>
</dbReference>
<dbReference type="PRINTS" id="PR00368">
    <property type="entry name" value="FADPNR"/>
</dbReference>
<dbReference type="Pfam" id="PF07992">
    <property type="entry name" value="Pyr_redox_2"/>
    <property type="match status" value="1"/>
</dbReference>
<feature type="binding site" evidence="6">
    <location>
        <position position="48"/>
    </location>
    <ligand>
        <name>FAD</name>
        <dbReference type="ChEBI" id="CHEBI:57692"/>
    </ligand>
</feature>
<dbReference type="PRINTS" id="PR00469">
    <property type="entry name" value="PNDRDTASEII"/>
</dbReference>
<dbReference type="Gene3D" id="3.50.50.60">
    <property type="entry name" value="FAD/NAD(P)-binding domain"/>
    <property type="match status" value="2"/>
</dbReference>
<sequence length="331" mass="36879">MNDRIYDITVIGAGPVGLFTAFYAGMREASVNVIDSMPQVGGQLAALYPDKYIYDVAGFPKVKAQELVDHLYEQAKTFSPSIHLKESVTEINRIDDHFEIFTNSRTHYSKTIIITAGAGAFQPRKLKIDQAEQYEGGNLHYFVHKLNAFKNRRVLICGGGDSAIDWSLALEPIAKQVTLIHRRERFRAHEHSVTQLKHSTVNIMTPFEVDNITGEHNRIEQVAVKEVKGERINIIDVDDVIVNYGFVTSLGPLKTWGIELQKNSIFVNSKMETNISGIFAAGDICTYEGKPKLIATGFGEAPIAVNHAKSLIDPKAKLSIHSTHLFEKARS</sequence>
<organism evidence="8 9">
    <name type="scientific">Alkalibacillus silvisoli</name>
    <dbReference type="NCBI Taxonomy" id="392823"/>
    <lineage>
        <taxon>Bacteria</taxon>
        <taxon>Bacillati</taxon>
        <taxon>Bacillota</taxon>
        <taxon>Bacilli</taxon>
        <taxon>Bacillales</taxon>
        <taxon>Bacillaceae</taxon>
        <taxon>Alkalibacillus</taxon>
    </lineage>
</organism>
<evidence type="ECO:0000256" key="6">
    <source>
        <dbReference type="HAMAP-Rule" id="MF_01685"/>
    </source>
</evidence>
<dbReference type="EMBL" id="BAAACZ010000018">
    <property type="protein sequence ID" value="GAA0465742.1"/>
    <property type="molecule type" value="Genomic_DNA"/>
</dbReference>
<gene>
    <name evidence="8" type="primary">yumC</name>
    <name evidence="8" type="ORF">GCM10008935_21970</name>
</gene>
<evidence type="ECO:0000256" key="2">
    <source>
        <dbReference type="ARBA" id="ARBA00022630"/>
    </source>
</evidence>
<dbReference type="SUPFAM" id="SSF51905">
    <property type="entry name" value="FAD/NAD(P)-binding domain"/>
    <property type="match status" value="1"/>
</dbReference>
<evidence type="ECO:0000256" key="1">
    <source>
        <dbReference type="ARBA" id="ARBA00011738"/>
    </source>
</evidence>
<feature type="binding site" evidence="6">
    <location>
        <position position="121"/>
    </location>
    <ligand>
        <name>FAD</name>
        <dbReference type="ChEBI" id="CHEBI:57692"/>
    </ligand>
</feature>
<keyword evidence="9" id="KW-1185">Reference proteome</keyword>